<name>A0ABQ4MH35_9BACL</name>
<keyword evidence="2" id="KW-1185">Reference proteome</keyword>
<dbReference type="Proteomes" id="UP000679992">
    <property type="component" value="Unassembled WGS sequence"/>
</dbReference>
<dbReference type="RefSeq" id="WP_213656289.1">
    <property type="nucleotide sequence ID" value="NZ_BOSL01000017.1"/>
</dbReference>
<gene>
    <name evidence="1" type="ORF">J42TS3_43040</name>
</gene>
<comment type="caution">
    <text evidence="1">The sequence shown here is derived from an EMBL/GenBank/DDBJ whole genome shotgun (WGS) entry which is preliminary data.</text>
</comment>
<sequence length="111" mass="12801">MDVLYLAAENEEREIMHDCVLVNNEFALFRNQLGDVELIPVESTDSDVFEMVDYGMIILSNETLAAIAERLRQMSALEILRIITSHCEAPERIPVRREDVIRTVDQLPKLR</sequence>
<reference evidence="1 2" key="1">
    <citation type="submission" date="2021-03" db="EMBL/GenBank/DDBJ databases">
        <title>Antimicrobial resistance genes in bacteria isolated from Japanese honey, and their potential for conferring macrolide and lincosamide resistance in the American foulbrood pathogen Paenibacillus larvae.</title>
        <authorList>
            <person name="Okamoto M."/>
            <person name="Kumagai M."/>
            <person name="Kanamori H."/>
            <person name="Takamatsu D."/>
        </authorList>
    </citation>
    <scope>NUCLEOTIDE SEQUENCE [LARGE SCALE GENOMIC DNA]</scope>
    <source>
        <strain evidence="1 2">J42TS3</strain>
    </source>
</reference>
<evidence type="ECO:0000313" key="1">
    <source>
        <dbReference type="EMBL" id="GIP55269.1"/>
    </source>
</evidence>
<accession>A0ABQ4MH35</accession>
<dbReference type="EMBL" id="BOSL01000017">
    <property type="protein sequence ID" value="GIP55269.1"/>
    <property type="molecule type" value="Genomic_DNA"/>
</dbReference>
<organism evidence="1 2">
    <name type="scientific">Paenibacillus vini</name>
    <dbReference type="NCBI Taxonomy" id="1476024"/>
    <lineage>
        <taxon>Bacteria</taxon>
        <taxon>Bacillati</taxon>
        <taxon>Bacillota</taxon>
        <taxon>Bacilli</taxon>
        <taxon>Bacillales</taxon>
        <taxon>Paenibacillaceae</taxon>
        <taxon>Paenibacillus</taxon>
    </lineage>
</organism>
<evidence type="ECO:0000313" key="2">
    <source>
        <dbReference type="Proteomes" id="UP000679992"/>
    </source>
</evidence>
<protein>
    <submittedName>
        <fullName evidence="1">Uncharacterized protein</fullName>
    </submittedName>
</protein>
<proteinExistence type="predicted"/>